<comment type="caution">
    <text evidence="1">The sequence shown here is derived from an EMBL/GenBank/DDBJ whole genome shotgun (WGS) entry which is preliminary data.</text>
</comment>
<reference evidence="1" key="1">
    <citation type="submission" date="2022-10" db="EMBL/GenBank/DDBJ databases">
        <title>Culturing micro-colonial fungi from biological soil crusts in the Mojave desert and describing Neophaeococcomyces mojavensis, and introducing the new genera and species Taxawa tesnikishii.</title>
        <authorList>
            <person name="Kurbessoian T."/>
            <person name="Stajich J.E."/>
        </authorList>
    </citation>
    <scope>NUCLEOTIDE SEQUENCE</scope>
    <source>
        <strain evidence="1">TK_1</strain>
    </source>
</reference>
<proteinExistence type="predicted"/>
<dbReference type="Proteomes" id="UP001172684">
    <property type="component" value="Unassembled WGS sequence"/>
</dbReference>
<evidence type="ECO:0000313" key="1">
    <source>
        <dbReference type="EMBL" id="KAJ9666633.1"/>
    </source>
</evidence>
<organism evidence="1 2">
    <name type="scientific">Coniosporium apollinis</name>
    <dbReference type="NCBI Taxonomy" id="61459"/>
    <lineage>
        <taxon>Eukaryota</taxon>
        <taxon>Fungi</taxon>
        <taxon>Dikarya</taxon>
        <taxon>Ascomycota</taxon>
        <taxon>Pezizomycotina</taxon>
        <taxon>Dothideomycetes</taxon>
        <taxon>Dothideomycetes incertae sedis</taxon>
        <taxon>Coniosporium</taxon>
    </lineage>
</organism>
<gene>
    <name evidence="1" type="ORF">H2201_003292</name>
</gene>
<sequence>MSGYVIITGRTGHNTPAAFAQLLLSERFRDSSNYFVWKDMSAQDHNSARTRGPYTPPTDIATPPGSDIYEISPPLIAYHQPPPSPRLTLHGPIIINGNLVMVVSTVTILTTVTVMDESWFPLPSTATVTAISEPIPEYHTTIVTATEHLTATKLVTVTAIVATAP</sequence>
<keyword evidence="2" id="KW-1185">Reference proteome</keyword>
<accession>A0ABQ9NY22</accession>
<protein>
    <submittedName>
        <fullName evidence="1">Uncharacterized protein</fullName>
    </submittedName>
</protein>
<evidence type="ECO:0000313" key="2">
    <source>
        <dbReference type="Proteomes" id="UP001172684"/>
    </source>
</evidence>
<dbReference type="EMBL" id="JAPDRL010000018">
    <property type="protein sequence ID" value="KAJ9666633.1"/>
    <property type="molecule type" value="Genomic_DNA"/>
</dbReference>
<name>A0ABQ9NY22_9PEZI</name>